<evidence type="ECO:0000313" key="2">
    <source>
        <dbReference type="Proteomes" id="UP001190464"/>
    </source>
</evidence>
<dbReference type="Proteomes" id="UP001190464">
    <property type="component" value="Chromosome"/>
</dbReference>
<proteinExistence type="predicted"/>
<organism evidence="1 2">
    <name type="scientific">[Mycobacterium] holstebronense</name>
    <dbReference type="NCBI Taxonomy" id="3064288"/>
    <lineage>
        <taxon>Bacteria</taxon>
        <taxon>Bacillati</taxon>
        <taxon>Actinomycetota</taxon>
        <taxon>Actinomycetes</taxon>
        <taxon>Mycobacteriales</taxon>
        <taxon>Mycobacteriaceae</taxon>
        <taxon>Mycolicibacterium</taxon>
    </lineage>
</organism>
<protein>
    <submittedName>
        <fullName evidence="1">Rv1535 domain-containing protein</fullName>
    </submittedName>
</protein>
<name>A0ABN9NST3_9MYCO</name>
<dbReference type="EMBL" id="OY726398">
    <property type="protein sequence ID" value="CAJ1510131.1"/>
    <property type="molecule type" value="Genomic_DNA"/>
</dbReference>
<evidence type="ECO:0000313" key="1">
    <source>
        <dbReference type="EMBL" id="CAJ1510131.1"/>
    </source>
</evidence>
<dbReference type="RefSeq" id="WP_308484700.1">
    <property type="nucleotide sequence ID" value="NZ_OY726398.1"/>
</dbReference>
<dbReference type="NCBIfam" id="NF040653">
    <property type="entry name" value="Rv1535_dom"/>
    <property type="match status" value="1"/>
</dbReference>
<gene>
    <name evidence="1" type="ORF">MU0102_004014</name>
</gene>
<accession>A0ABN9NST3</accession>
<sequence>MRTTQVLAEPLADATAALLTVPMVELYAVLWRAGLLEVRLRASKRPLPQVTVLQPA</sequence>
<keyword evidence="2" id="KW-1185">Reference proteome</keyword>
<reference evidence="1 2" key="1">
    <citation type="submission" date="2023-08" db="EMBL/GenBank/DDBJ databases">
        <authorList>
            <person name="Folkvardsen B D."/>
            <person name="Norman A."/>
        </authorList>
    </citation>
    <scope>NUCLEOTIDE SEQUENCE [LARGE SCALE GENOMIC DNA]</scope>
    <source>
        <strain evidence="1 2">Mu0102</strain>
    </source>
</reference>